<keyword evidence="3" id="KW-1185">Reference proteome</keyword>
<dbReference type="VEuPathDB" id="HostDB:GeneID_118656481"/>
<protein>
    <submittedName>
        <fullName evidence="2">Zinc finger protein 655</fullName>
    </submittedName>
</protein>
<sequence length="99" mass="10542">MEELSVQEAAGSPRAQFPSLETQPEGLSPEPEFLQDADMEQGLPGGVCDIRGCGCAPYSRGMGMPGPCSEGSLQRSDVRELWERGLTGHTSPSSHHPDS</sequence>
<feature type="region of interest" description="Disordered" evidence="1">
    <location>
        <begin position="1"/>
        <end position="42"/>
    </location>
</feature>
<evidence type="ECO:0000256" key="1">
    <source>
        <dbReference type="SAM" id="MobiDB-lite"/>
    </source>
</evidence>
<dbReference type="EMBL" id="JABWUV010000005">
    <property type="protein sequence ID" value="KAF6356483.1"/>
    <property type="molecule type" value="Genomic_DNA"/>
</dbReference>
<gene>
    <name evidence="2" type="ORF">mMyoMyo1_021145</name>
</gene>
<dbReference type="Proteomes" id="UP000527355">
    <property type="component" value="Unassembled WGS sequence"/>
</dbReference>
<name>A0A7J7Y3C2_MYOMY</name>
<proteinExistence type="predicted"/>
<feature type="region of interest" description="Disordered" evidence="1">
    <location>
        <begin position="61"/>
        <end position="99"/>
    </location>
</feature>
<organism evidence="2 3">
    <name type="scientific">Myotis myotis</name>
    <name type="common">Greater mouse-eared bat</name>
    <name type="synonym">Vespertilio myotis</name>
    <dbReference type="NCBI Taxonomy" id="51298"/>
    <lineage>
        <taxon>Eukaryota</taxon>
        <taxon>Metazoa</taxon>
        <taxon>Chordata</taxon>
        <taxon>Craniata</taxon>
        <taxon>Vertebrata</taxon>
        <taxon>Euteleostomi</taxon>
        <taxon>Mammalia</taxon>
        <taxon>Eutheria</taxon>
        <taxon>Laurasiatheria</taxon>
        <taxon>Chiroptera</taxon>
        <taxon>Yangochiroptera</taxon>
        <taxon>Vespertilionidae</taxon>
        <taxon>Myotis</taxon>
    </lineage>
</organism>
<comment type="caution">
    <text evidence="2">The sequence shown here is derived from an EMBL/GenBank/DDBJ whole genome shotgun (WGS) entry which is preliminary data.</text>
</comment>
<feature type="compositionally biased region" description="Polar residues" evidence="1">
    <location>
        <begin position="88"/>
        <end position="99"/>
    </location>
</feature>
<evidence type="ECO:0000313" key="2">
    <source>
        <dbReference type="EMBL" id="KAF6356483.1"/>
    </source>
</evidence>
<accession>A0A7J7Y3C2</accession>
<reference evidence="2 3" key="1">
    <citation type="journal article" date="2020" name="Nature">
        <title>Six reference-quality genomes reveal evolution of bat adaptations.</title>
        <authorList>
            <person name="Jebb D."/>
            <person name="Huang Z."/>
            <person name="Pippel M."/>
            <person name="Hughes G.M."/>
            <person name="Lavrichenko K."/>
            <person name="Devanna P."/>
            <person name="Winkler S."/>
            <person name="Jermiin L.S."/>
            <person name="Skirmuntt E.C."/>
            <person name="Katzourakis A."/>
            <person name="Burkitt-Gray L."/>
            <person name="Ray D.A."/>
            <person name="Sullivan K.A.M."/>
            <person name="Roscito J.G."/>
            <person name="Kirilenko B.M."/>
            <person name="Davalos L.M."/>
            <person name="Corthals A.P."/>
            <person name="Power M.L."/>
            <person name="Jones G."/>
            <person name="Ransome R.D."/>
            <person name="Dechmann D.K.N."/>
            <person name="Locatelli A.G."/>
            <person name="Puechmaille S.J."/>
            <person name="Fedrigo O."/>
            <person name="Jarvis E.D."/>
            <person name="Hiller M."/>
            <person name="Vernes S.C."/>
            <person name="Myers E.W."/>
            <person name="Teeling E.C."/>
        </authorList>
    </citation>
    <scope>NUCLEOTIDE SEQUENCE [LARGE SCALE GENOMIC DNA]</scope>
    <source>
        <strain evidence="2">MMyoMyo1</strain>
        <tissue evidence="2">Flight muscle</tissue>
    </source>
</reference>
<evidence type="ECO:0000313" key="3">
    <source>
        <dbReference type="Proteomes" id="UP000527355"/>
    </source>
</evidence>
<dbReference type="AlphaFoldDB" id="A0A7J7Y3C2"/>